<keyword evidence="3" id="KW-1185">Reference proteome</keyword>
<feature type="domain" description="DinB-like" evidence="1">
    <location>
        <begin position="17"/>
        <end position="168"/>
    </location>
</feature>
<reference evidence="2 3" key="1">
    <citation type="submission" date="2017-11" db="EMBL/GenBank/DDBJ databases">
        <title>Taxonomic description and genome sequences of Spirosoma HA7 sp. nov., isolated from pollen microhabitat of Corylus avellana.</title>
        <authorList>
            <person name="Ambika Manirajan B."/>
            <person name="Suarez C."/>
            <person name="Ratering S."/>
            <person name="Geissler-Plaum R."/>
            <person name="Cardinale M."/>
            <person name="Sylvia S."/>
        </authorList>
    </citation>
    <scope>NUCLEOTIDE SEQUENCE [LARGE SCALE GENOMIC DNA]</scope>
    <source>
        <strain evidence="2 3">HA7</strain>
    </source>
</reference>
<organism evidence="2 3">
    <name type="scientific">Spirosoma pollinicola</name>
    <dbReference type="NCBI Taxonomy" id="2057025"/>
    <lineage>
        <taxon>Bacteria</taxon>
        <taxon>Pseudomonadati</taxon>
        <taxon>Bacteroidota</taxon>
        <taxon>Cytophagia</taxon>
        <taxon>Cytophagales</taxon>
        <taxon>Cytophagaceae</taxon>
        <taxon>Spirosoma</taxon>
    </lineage>
</organism>
<dbReference type="InterPro" id="IPR024775">
    <property type="entry name" value="DinB-like"/>
</dbReference>
<dbReference type="KEGG" id="spir:CWM47_29975"/>
<dbReference type="RefSeq" id="WP_100992254.1">
    <property type="nucleotide sequence ID" value="NZ_CP025096.1"/>
</dbReference>
<dbReference type="Proteomes" id="UP000232883">
    <property type="component" value="Chromosome"/>
</dbReference>
<gene>
    <name evidence="2" type="ORF">CWM47_29975</name>
</gene>
<evidence type="ECO:0000313" key="2">
    <source>
        <dbReference type="EMBL" id="AUD05701.1"/>
    </source>
</evidence>
<dbReference type="EMBL" id="CP025096">
    <property type="protein sequence ID" value="AUD05701.1"/>
    <property type="molecule type" value="Genomic_DNA"/>
</dbReference>
<dbReference type="AlphaFoldDB" id="A0A2K8Z754"/>
<protein>
    <submittedName>
        <fullName evidence="2">DinB family protein</fullName>
    </submittedName>
</protein>
<dbReference type="Gene3D" id="1.20.120.450">
    <property type="entry name" value="dinb family like domain"/>
    <property type="match status" value="1"/>
</dbReference>
<name>A0A2K8Z754_9BACT</name>
<dbReference type="OrthoDB" id="954225at2"/>
<evidence type="ECO:0000313" key="3">
    <source>
        <dbReference type="Proteomes" id="UP000232883"/>
    </source>
</evidence>
<dbReference type="InterPro" id="IPR034660">
    <property type="entry name" value="DinB/YfiT-like"/>
</dbReference>
<dbReference type="SUPFAM" id="SSF109854">
    <property type="entry name" value="DinB/YfiT-like putative metalloenzymes"/>
    <property type="match status" value="1"/>
</dbReference>
<accession>A0A2K8Z754</accession>
<proteinExistence type="predicted"/>
<dbReference type="Pfam" id="PF12867">
    <property type="entry name" value="DinB_2"/>
    <property type="match status" value="1"/>
</dbReference>
<evidence type="ECO:0000259" key="1">
    <source>
        <dbReference type="Pfam" id="PF12867"/>
    </source>
</evidence>
<sequence>MDEQKKAIQERLQADCHAFMEWANRLPGEQFAAKANSKWSVAEVLQHLYLSARPIIRLMTGPREVLSQWGPVETSSRSYNDIAVAYQIILETGAKAPAALSPRPEDVQVEKSEMGARFAGVYDALAAVLESWSISELDNYYVPHPVLGKLTVREMLYFTSIHTRHNLKLLALV</sequence>